<name>A0A1I7WJB1_HETBA</name>
<proteinExistence type="predicted"/>
<protein>
    <submittedName>
        <fullName evidence="2">PH domain-containing protein</fullName>
    </submittedName>
</protein>
<dbReference type="InterPro" id="IPR027417">
    <property type="entry name" value="P-loop_NTPase"/>
</dbReference>
<evidence type="ECO:0000313" key="2">
    <source>
        <dbReference type="WBParaSite" id="Hba_05054"/>
    </source>
</evidence>
<organism evidence="1 2">
    <name type="scientific">Heterorhabditis bacteriophora</name>
    <name type="common">Entomopathogenic nematode worm</name>
    <dbReference type="NCBI Taxonomy" id="37862"/>
    <lineage>
        <taxon>Eukaryota</taxon>
        <taxon>Metazoa</taxon>
        <taxon>Ecdysozoa</taxon>
        <taxon>Nematoda</taxon>
        <taxon>Chromadorea</taxon>
        <taxon>Rhabditida</taxon>
        <taxon>Rhabditina</taxon>
        <taxon>Rhabditomorpha</taxon>
        <taxon>Strongyloidea</taxon>
        <taxon>Heterorhabditidae</taxon>
        <taxon>Heterorhabditis</taxon>
    </lineage>
</organism>
<dbReference type="AlphaFoldDB" id="A0A1I7WJB1"/>
<accession>A0A1I7WJB1</accession>
<reference evidence="2" key="1">
    <citation type="submission" date="2016-11" db="UniProtKB">
        <authorList>
            <consortium name="WormBaseParasite"/>
        </authorList>
    </citation>
    <scope>IDENTIFICATION</scope>
</reference>
<dbReference type="SUPFAM" id="SSF52540">
    <property type="entry name" value="P-loop containing nucleoside triphosphate hydrolases"/>
    <property type="match status" value="1"/>
</dbReference>
<dbReference type="Proteomes" id="UP000095283">
    <property type="component" value="Unplaced"/>
</dbReference>
<sequence>MPYFTEEDMEKNLTLHIVYYFFCNCRKFLANLGIGELDYYEYLKHSVYKAHETDDEKEFKNTLCLWGAKTEKINVTLNVEQANYTRDAWVKAIYSRMFDYLGCAKSSDTDAKLHNFMVKPVFGA</sequence>
<evidence type="ECO:0000313" key="1">
    <source>
        <dbReference type="Proteomes" id="UP000095283"/>
    </source>
</evidence>
<keyword evidence="1" id="KW-1185">Reference proteome</keyword>
<dbReference type="WBParaSite" id="Hba_05054">
    <property type="protein sequence ID" value="Hba_05054"/>
    <property type="gene ID" value="Hba_05054"/>
</dbReference>
<dbReference type="Gene3D" id="1.20.120.720">
    <property type="entry name" value="Myosin VI head, motor domain, U50 subdomain"/>
    <property type="match status" value="1"/>
</dbReference>